<keyword evidence="1 4" id="KW-0489">Methyltransferase</keyword>
<proteinExistence type="predicted"/>
<dbReference type="GO" id="GO:0003677">
    <property type="term" value="F:DNA binding"/>
    <property type="evidence" value="ECO:0007669"/>
    <property type="project" value="InterPro"/>
</dbReference>
<dbReference type="Gene3D" id="3.40.50.150">
    <property type="entry name" value="Vaccinia Virus protein VP39"/>
    <property type="match status" value="1"/>
</dbReference>
<evidence type="ECO:0000256" key="1">
    <source>
        <dbReference type="ARBA" id="ARBA00022603"/>
    </source>
</evidence>
<gene>
    <name evidence="4" type="ORF">DWW18_21495</name>
</gene>
<feature type="domain" description="DNA methylase N-4/N-6" evidence="3">
    <location>
        <begin position="37"/>
        <end position="99"/>
    </location>
</feature>
<dbReference type="InterPro" id="IPR029063">
    <property type="entry name" value="SAM-dependent_MTases_sf"/>
</dbReference>
<dbReference type="GO" id="GO:0032259">
    <property type="term" value="P:methylation"/>
    <property type="evidence" value="ECO:0007669"/>
    <property type="project" value="UniProtKB-KW"/>
</dbReference>
<organism evidence="4 5">
    <name type="scientific">Butyricimonas virosa</name>
    <dbReference type="NCBI Taxonomy" id="544645"/>
    <lineage>
        <taxon>Bacteria</taxon>
        <taxon>Pseudomonadati</taxon>
        <taxon>Bacteroidota</taxon>
        <taxon>Bacteroidia</taxon>
        <taxon>Bacteroidales</taxon>
        <taxon>Odoribacteraceae</taxon>
        <taxon>Butyricimonas</taxon>
    </lineage>
</organism>
<evidence type="ECO:0000256" key="2">
    <source>
        <dbReference type="ARBA" id="ARBA00022679"/>
    </source>
</evidence>
<name>A0A412WLE7_9BACT</name>
<accession>A0A412WLE7</accession>
<dbReference type="GO" id="GO:0008170">
    <property type="term" value="F:N-methyltransferase activity"/>
    <property type="evidence" value="ECO:0007669"/>
    <property type="project" value="InterPro"/>
</dbReference>
<evidence type="ECO:0000313" key="5">
    <source>
        <dbReference type="Proteomes" id="UP000283589"/>
    </source>
</evidence>
<dbReference type="InterPro" id="IPR002941">
    <property type="entry name" value="DNA_methylase_N4/N6"/>
</dbReference>
<dbReference type="Proteomes" id="UP000283589">
    <property type="component" value="Unassembled WGS sequence"/>
</dbReference>
<feature type="non-terminal residue" evidence="4">
    <location>
        <position position="1"/>
    </location>
</feature>
<sequence length="106" mass="12231">QRKCDAGEIYRKHDNFRDYISTERYPRSVLKFKTDKQRSCLHATQKPVALLEYLIRTYTDEGDIVLDFAMGSGSTAVACRNTGRRFVGVEIDREIFQTALNRITHG</sequence>
<dbReference type="Pfam" id="PF01555">
    <property type="entry name" value="N6_N4_Mtase"/>
    <property type="match status" value="1"/>
</dbReference>
<dbReference type="RefSeq" id="WP_147348440.1">
    <property type="nucleotide sequence ID" value="NZ_QRZA01000093.1"/>
</dbReference>
<protein>
    <submittedName>
        <fullName evidence="4">Site-specific DNA-methyltransferase</fullName>
    </submittedName>
</protein>
<evidence type="ECO:0000259" key="3">
    <source>
        <dbReference type="Pfam" id="PF01555"/>
    </source>
</evidence>
<dbReference type="InterPro" id="IPR001091">
    <property type="entry name" value="RM_Methyltransferase"/>
</dbReference>
<dbReference type="PRINTS" id="PR00508">
    <property type="entry name" value="S21N4MTFRASE"/>
</dbReference>
<dbReference type="AlphaFoldDB" id="A0A412WLE7"/>
<comment type="caution">
    <text evidence="4">The sequence shown here is derived from an EMBL/GenBank/DDBJ whole genome shotgun (WGS) entry which is preliminary data.</text>
</comment>
<keyword evidence="2 4" id="KW-0808">Transferase</keyword>
<dbReference type="EMBL" id="QRZA01000093">
    <property type="protein sequence ID" value="RGV28049.1"/>
    <property type="molecule type" value="Genomic_DNA"/>
</dbReference>
<evidence type="ECO:0000313" key="4">
    <source>
        <dbReference type="EMBL" id="RGV28049.1"/>
    </source>
</evidence>
<dbReference type="SUPFAM" id="SSF53335">
    <property type="entry name" value="S-adenosyl-L-methionine-dependent methyltransferases"/>
    <property type="match status" value="1"/>
</dbReference>
<reference evidence="4 5" key="1">
    <citation type="submission" date="2018-08" db="EMBL/GenBank/DDBJ databases">
        <title>A genome reference for cultivated species of the human gut microbiota.</title>
        <authorList>
            <person name="Zou Y."/>
            <person name="Xue W."/>
            <person name="Luo G."/>
        </authorList>
    </citation>
    <scope>NUCLEOTIDE SEQUENCE [LARGE SCALE GENOMIC DNA]</scope>
    <source>
        <strain evidence="4 5">AF14-49</strain>
    </source>
</reference>